<organism evidence="2 3">
    <name type="scientific">Sphaeroforma arctica JP610</name>
    <dbReference type="NCBI Taxonomy" id="667725"/>
    <lineage>
        <taxon>Eukaryota</taxon>
        <taxon>Ichthyosporea</taxon>
        <taxon>Ichthyophonida</taxon>
        <taxon>Sphaeroforma</taxon>
    </lineage>
</organism>
<sequence length="279" mass="33061">MTDPTPSRGHRWSYNEIAEAYQIFNRTLSTILQTEISQFIDKPWEAFAALQRKFKALAEDAIQILEGKLNCITQERNEYHGSLIGHNDNHTVKITLKTPAMMAMSYDELTTYLIALDPDESDPSTIDKSGSRHDMKDYRYMSKNNDKHIRSDSSRGYRTREERYNRNKRYQQRYDTHDDYDRQYYRADRYNRRHYDDVTMIMTDSTTEQIDTIDATTTMVDIYETPNVHKTMTKHIDPRAIDTKLMKTDRTKQCQHNDQHLLTDRLHSPQLTLQSTTKR</sequence>
<evidence type="ECO:0000313" key="3">
    <source>
        <dbReference type="Proteomes" id="UP000054560"/>
    </source>
</evidence>
<dbReference type="EMBL" id="KQ241917">
    <property type="protein sequence ID" value="KNC82547.1"/>
    <property type="molecule type" value="Genomic_DNA"/>
</dbReference>
<feature type="compositionally biased region" description="Basic and acidic residues" evidence="1">
    <location>
        <begin position="257"/>
        <end position="267"/>
    </location>
</feature>
<name>A0A0L0G0A7_9EUKA</name>
<dbReference type="AlphaFoldDB" id="A0A0L0G0A7"/>
<dbReference type="OrthoDB" id="3069741at2759"/>
<feature type="region of interest" description="Disordered" evidence="1">
    <location>
        <begin position="257"/>
        <end position="279"/>
    </location>
</feature>
<protein>
    <submittedName>
        <fullName evidence="2">Uncharacterized protein</fullName>
    </submittedName>
</protein>
<evidence type="ECO:0000256" key="1">
    <source>
        <dbReference type="SAM" id="MobiDB-lite"/>
    </source>
</evidence>
<keyword evidence="3" id="KW-1185">Reference proteome</keyword>
<dbReference type="RefSeq" id="XP_014156449.1">
    <property type="nucleotide sequence ID" value="XM_014300974.1"/>
</dbReference>
<accession>A0A0L0G0A7</accession>
<gene>
    <name evidence="2" type="ORF">SARC_05174</name>
</gene>
<dbReference type="GeneID" id="25905678"/>
<dbReference type="Proteomes" id="UP000054560">
    <property type="component" value="Unassembled WGS sequence"/>
</dbReference>
<reference evidence="2 3" key="1">
    <citation type="submission" date="2011-02" db="EMBL/GenBank/DDBJ databases">
        <title>The Genome Sequence of Sphaeroforma arctica JP610.</title>
        <authorList>
            <consortium name="The Broad Institute Genome Sequencing Platform"/>
            <person name="Russ C."/>
            <person name="Cuomo C."/>
            <person name="Young S.K."/>
            <person name="Zeng Q."/>
            <person name="Gargeya S."/>
            <person name="Alvarado L."/>
            <person name="Berlin A."/>
            <person name="Chapman S.B."/>
            <person name="Chen Z."/>
            <person name="Freedman E."/>
            <person name="Gellesch M."/>
            <person name="Goldberg J."/>
            <person name="Griggs A."/>
            <person name="Gujja S."/>
            <person name="Heilman E."/>
            <person name="Heiman D."/>
            <person name="Howarth C."/>
            <person name="Mehta T."/>
            <person name="Neiman D."/>
            <person name="Pearson M."/>
            <person name="Roberts A."/>
            <person name="Saif S."/>
            <person name="Shea T."/>
            <person name="Shenoy N."/>
            <person name="Sisk P."/>
            <person name="Stolte C."/>
            <person name="Sykes S."/>
            <person name="White J."/>
            <person name="Yandava C."/>
            <person name="Burger G."/>
            <person name="Gray M.W."/>
            <person name="Holland P.W.H."/>
            <person name="King N."/>
            <person name="Lang F.B.F."/>
            <person name="Roger A.J."/>
            <person name="Ruiz-Trillo I."/>
            <person name="Haas B."/>
            <person name="Nusbaum C."/>
            <person name="Birren B."/>
        </authorList>
    </citation>
    <scope>NUCLEOTIDE SEQUENCE [LARGE SCALE GENOMIC DNA]</scope>
    <source>
        <strain evidence="2 3">JP610</strain>
    </source>
</reference>
<feature type="compositionally biased region" description="Polar residues" evidence="1">
    <location>
        <begin position="269"/>
        <end position="279"/>
    </location>
</feature>
<evidence type="ECO:0000313" key="2">
    <source>
        <dbReference type="EMBL" id="KNC82547.1"/>
    </source>
</evidence>
<proteinExistence type="predicted"/>